<feature type="transmembrane region" description="Helical" evidence="6">
    <location>
        <begin position="294"/>
        <end position="313"/>
    </location>
</feature>
<feature type="transmembrane region" description="Helical" evidence="6">
    <location>
        <begin position="50"/>
        <end position="71"/>
    </location>
</feature>
<dbReference type="PROSITE" id="PS50850">
    <property type="entry name" value="MFS"/>
    <property type="match status" value="1"/>
</dbReference>
<evidence type="ECO:0000256" key="1">
    <source>
        <dbReference type="ARBA" id="ARBA00004651"/>
    </source>
</evidence>
<feature type="transmembrane region" description="Helical" evidence="6">
    <location>
        <begin position="110"/>
        <end position="134"/>
    </location>
</feature>
<dbReference type="Gene3D" id="1.20.1250.20">
    <property type="entry name" value="MFS general substrate transporter like domains"/>
    <property type="match status" value="1"/>
</dbReference>
<feature type="transmembrane region" description="Helical" evidence="6">
    <location>
        <begin position="319"/>
        <end position="339"/>
    </location>
</feature>
<dbReference type="Proteomes" id="UP001064933">
    <property type="component" value="Chromosome"/>
</dbReference>
<feature type="transmembrane region" description="Helical" evidence="6">
    <location>
        <begin position="351"/>
        <end position="374"/>
    </location>
</feature>
<sequence>MLATVLTQRFFILKDTQFRALFLRMLCNRLVDGMVYVVTAWMLLRMTGHASSVALQLTLTLLPSALLSPVIGTVTDRFSRRNLVVIADLFQGALIALTALMLALSVQTPIYLYAMTLAVGLSSLLHSVAARALLRELVSKEGLLSASSTISIANQTGGLFGPILGGLLAYQLGEVSVLAIAAGLAVVGGLNLLQIAARPPHGGPGPSGASMTAEYLAALRLLRDNERVRRLFVGCSLFYVSLPLLNFLLPLLTMKTFGLSVQTFGLIDAMFGIGGIAAGVFLHALEERFGHQPMIVGGVVIYGLVIALLPASAFQPWLIAMYLLIGFACHSGVGLMSELQREIPTAMQGRVLSMFSTCTALMAAVTVQLLGAVGGSTTVIVAYVVYGLMLVGFGLIFLRRWMRAPA</sequence>
<organism evidence="8 9">
    <name type="scientific">Roseateles amylovorans</name>
    <dbReference type="NCBI Taxonomy" id="2978473"/>
    <lineage>
        <taxon>Bacteria</taxon>
        <taxon>Pseudomonadati</taxon>
        <taxon>Pseudomonadota</taxon>
        <taxon>Betaproteobacteria</taxon>
        <taxon>Burkholderiales</taxon>
        <taxon>Sphaerotilaceae</taxon>
        <taxon>Roseateles</taxon>
    </lineage>
</organism>
<feature type="transmembrane region" description="Helical" evidence="6">
    <location>
        <begin position="380"/>
        <end position="398"/>
    </location>
</feature>
<feature type="transmembrane region" description="Helical" evidence="6">
    <location>
        <begin position="231"/>
        <end position="252"/>
    </location>
</feature>
<evidence type="ECO:0000256" key="2">
    <source>
        <dbReference type="ARBA" id="ARBA00022475"/>
    </source>
</evidence>
<dbReference type="Pfam" id="PF07690">
    <property type="entry name" value="MFS_1"/>
    <property type="match status" value="1"/>
</dbReference>
<dbReference type="InterPro" id="IPR020846">
    <property type="entry name" value="MFS_dom"/>
</dbReference>
<proteinExistence type="predicted"/>
<keyword evidence="2" id="KW-1003">Cell membrane</keyword>
<evidence type="ECO:0000256" key="5">
    <source>
        <dbReference type="ARBA" id="ARBA00023136"/>
    </source>
</evidence>
<keyword evidence="5 6" id="KW-0472">Membrane</keyword>
<dbReference type="InterPro" id="IPR011701">
    <property type="entry name" value="MFS"/>
</dbReference>
<feature type="transmembrane region" description="Helical" evidence="6">
    <location>
        <begin position="175"/>
        <end position="193"/>
    </location>
</feature>
<reference evidence="8" key="1">
    <citation type="submission" date="2022-10" db="EMBL/GenBank/DDBJ databases">
        <title>Characterization and whole genome sequencing of a new Roseateles species, isolated from fresh water.</title>
        <authorList>
            <person name="Guliayeva D.Y."/>
            <person name="Akhremchuk A.E."/>
            <person name="Sikolenko M.A."/>
            <person name="Valentovich L.N."/>
            <person name="Sidarenka A.V."/>
        </authorList>
    </citation>
    <scope>NUCLEOTIDE SEQUENCE</scope>
    <source>
        <strain evidence="8">BIM B-1768</strain>
    </source>
</reference>
<accession>A0ABY6AYW2</accession>
<dbReference type="CDD" id="cd06173">
    <property type="entry name" value="MFS_MefA_like"/>
    <property type="match status" value="1"/>
</dbReference>
<keyword evidence="9" id="KW-1185">Reference proteome</keyword>
<evidence type="ECO:0000259" key="7">
    <source>
        <dbReference type="PROSITE" id="PS50850"/>
    </source>
</evidence>
<dbReference type="EMBL" id="CP104562">
    <property type="protein sequence ID" value="UXH77473.1"/>
    <property type="molecule type" value="Genomic_DNA"/>
</dbReference>
<feature type="transmembrane region" description="Helical" evidence="6">
    <location>
        <begin position="146"/>
        <end position="169"/>
    </location>
</feature>
<evidence type="ECO:0000256" key="3">
    <source>
        <dbReference type="ARBA" id="ARBA00022692"/>
    </source>
</evidence>
<feature type="transmembrane region" description="Helical" evidence="6">
    <location>
        <begin position="21"/>
        <end position="44"/>
    </location>
</feature>
<protein>
    <submittedName>
        <fullName evidence="8">MFS transporter</fullName>
    </submittedName>
</protein>
<keyword evidence="3 6" id="KW-0812">Transmembrane</keyword>
<evidence type="ECO:0000256" key="4">
    <source>
        <dbReference type="ARBA" id="ARBA00022989"/>
    </source>
</evidence>
<dbReference type="SUPFAM" id="SSF103473">
    <property type="entry name" value="MFS general substrate transporter"/>
    <property type="match status" value="1"/>
</dbReference>
<comment type="subcellular location">
    <subcellularLocation>
        <location evidence="1">Cell membrane</location>
        <topology evidence="1">Multi-pass membrane protein</topology>
    </subcellularLocation>
</comment>
<feature type="transmembrane region" description="Helical" evidence="6">
    <location>
        <begin position="83"/>
        <end position="104"/>
    </location>
</feature>
<name>A0ABY6AYW2_9BURK</name>
<evidence type="ECO:0000313" key="9">
    <source>
        <dbReference type="Proteomes" id="UP001064933"/>
    </source>
</evidence>
<dbReference type="InterPro" id="IPR036259">
    <property type="entry name" value="MFS_trans_sf"/>
</dbReference>
<dbReference type="PANTHER" id="PTHR23513:SF6">
    <property type="entry name" value="MAJOR FACILITATOR SUPERFAMILY ASSOCIATED DOMAIN-CONTAINING PROTEIN"/>
    <property type="match status" value="1"/>
</dbReference>
<feature type="domain" description="Major facilitator superfamily (MFS) profile" evidence="7">
    <location>
        <begin position="17"/>
        <end position="404"/>
    </location>
</feature>
<feature type="transmembrane region" description="Helical" evidence="6">
    <location>
        <begin position="264"/>
        <end position="282"/>
    </location>
</feature>
<evidence type="ECO:0000313" key="8">
    <source>
        <dbReference type="EMBL" id="UXH77473.1"/>
    </source>
</evidence>
<dbReference type="RefSeq" id="WP_261757223.1">
    <property type="nucleotide sequence ID" value="NZ_CP104562.2"/>
</dbReference>
<keyword evidence="4 6" id="KW-1133">Transmembrane helix</keyword>
<dbReference type="PANTHER" id="PTHR23513">
    <property type="entry name" value="INTEGRAL MEMBRANE EFFLUX PROTEIN-RELATED"/>
    <property type="match status" value="1"/>
</dbReference>
<gene>
    <name evidence="8" type="ORF">N4261_21140</name>
</gene>
<evidence type="ECO:0000256" key="6">
    <source>
        <dbReference type="SAM" id="Phobius"/>
    </source>
</evidence>